<proteinExistence type="predicted"/>
<feature type="domain" description="Response regulatory" evidence="2">
    <location>
        <begin position="5"/>
        <end position="120"/>
    </location>
</feature>
<dbReference type="PROSITE" id="PS50110">
    <property type="entry name" value="RESPONSE_REGULATORY"/>
    <property type="match status" value="1"/>
</dbReference>
<dbReference type="GO" id="GO:0003677">
    <property type="term" value="F:DNA binding"/>
    <property type="evidence" value="ECO:0007669"/>
    <property type="project" value="InterPro"/>
</dbReference>
<dbReference type="SUPFAM" id="SSF52172">
    <property type="entry name" value="CheY-like"/>
    <property type="match status" value="1"/>
</dbReference>
<reference evidence="5" key="1">
    <citation type="submission" date="2017-06" db="EMBL/GenBank/DDBJ databases">
        <authorList>
            <person name="Varghese N."/>
            <person name="Submissions S."/>
        </authorList>
    </citation>
    <scope>NUCLEOTIDE SEQUENCE [LARGE SCALE GENOMIC DNA]</scope>
    <source>
        <strain evidence="5">5C</strain>
    </source>
</reference>
<evidence type="ECO:0000259" key="3">
    <source>
        <dbReference type="PROSITE" id="PS50930"/>
    </source>
</evidence>
<name>A0A239H7W5_9BACT</name>
<dbReference type="EMBL" id="FZOK01000028">
    <property type="protein sequence ID" value="SNS77467.1"/>
    <property type="molecule type" value="Genomic_DNA"/>
</dbReference>
<dbReference type="Pfam" id="PF04397">
    <property type="entry name" value="LytTR"/>
    <property type="match status" value="1"/>
</dbReference>
<evidence type="ECO:0000256" key="1">
    <source>
        <dbReference type="PROSITE-ProRule" id="PRU00169"/>
    </source>
</evidence>
<sequence length="244" mass="27529">MVVNNVVLVEDETELALNLRELLGSLGFYVSAVFDNALGALEFIKLNKVDLLVLDIMINGDMDGITLASEIKKKADIPTVFITAYSENDIIKRVIDVSPDGYLLKPFSKESLKTTLLLALSNYQKRTNTEVAIRKDDVTIQIRDKGFISLIPASEILYAQADGLYTRIYTVKKAFIIRDILKDVEARLPASIFLRVHKSYLVNKHAIDMFNGKILHIKDITIPIRRGYYKILKNLVGVQAEEKI</sequence>
<dbReference type="SMART" id="SM00448">
    <property type="entry name" value="REC"/>
    <property type="match status" value="1"/>
</dbReference>
<dbReference type="InterPro" id="IPR046947">
    <property type="entry name" value="LytR-like"/>
</dbReference>
<dbReference type="InterPro" id="IPR011006">
    <property type="entry name" value="CheY-like_superfamily"/>
</dbReference>
<dbReference type="RefSeq" id="WP_089242526.1">
    <property type="nucleotide sequence ID" value="NZ_FZOK01000028.1"/>
</dbReference>
<dbReference type="PROSITE" id="PS50930">
    <property type="entry name" value="HTH_LYTTR"/>
    <property type="match status" value="1"/>
</dbReference>
<dbReference type="OrthoDB" id="1646880at2"/>
<accession>A0A239H7W5</accession>
<gene>
    <name evidence="4" type="ORF">SAMN06295967_1288</name>
</gene>
<protein>
    <submittedName>
        <fullName evidence="4">Two component transcriptional regulator, LytTR family</fullName>
    </submittedName>
</protein>
<organism evidence="4 5">
    <name type="scientific">Belliella buryatensis</name>
    <dbReference type="NCBI Taxonomy" id="1500549"/>
    <lineage>
        <taxon>Bacteria</taxon>
        <taxon>Pseudomonadati</taxon>
        <taxon>Bacteroidota</taxon>
        <taxon>Cytophagia</taxon>
        <taxon>Cytophagales</taxon>
        <taxon>Cyclobacteriaceae</taxon>
        <taxon>Belliella</taxon>
    </lineage>
</organism>
<dbReference type="Gene3D" id="2.40.50.1020">
    <property type="entry name" value="LytTr DNA-binding domain"/>
    <property type="match status" value="1"/>
</dbReference>
<evidence type="ECO:0000313" key="4">
    <source>
        <dbReference type="EMBL" id="SNS77467.1"/>
    </source>
</evidence>
<feature type="modified residue" description="4-aspartylphosphate" evidence="1">
    <location>
        <position position="55"/>
    </location>
</feature>
<dbReference type="Gene3D" id="3.40.50.2300">
    <property type="match status" value="1"/>
</dbReference>
<evidence type="ECO:0000313" key="5">
    <source>
        <dbReference type="Proteomes" id="UP000198480"/>
    </source>
</evidence>
<dbReference type="PANTHER" id="PTHR37299:SF1">
    <property type="entry name" value="STAGE 0 SPORULATION PROTEIN A HOMOLOG"/>
    <property type="match status" value="1"/>
</dbReference>
<dbReference type="PANTHER" id="PTHR37299">
    <property type="entry name" value="TRANSCRIPTIONAL REGULATOR-RELATED"/>
    <property type="match status" value="1"/>
</dbReference>
<keyword evidence="5" id="KW-1185">Reference proteome</keyword>
<dbReference type="GO" id="GO:0000156">
    <property type="term" value="F:phosphorelay response regulator activity"/>
    <property type="evidence" value="ECO:0007669"/>
    <property type="project" value="InterPro"/>
</dbReference>
<evidence type="ECO:0000259" key="2">
    <source>
        <dbReference type="PROSITE" id="PS50110"/>
    </source>
</evidence>
<dbReference type="Proteomes" id="UP000198480">
    <property type="component" value="Unassembled WGS sequence"/>
</dbReference>
<dbReference type="AlphaFoldDB" id="A0A239H7W5"/>
<dbReference type="InterPro" id="IPR007492">
    <property type="entry name" value="LytTR_DNA-bd_dom"/>
</dbReference>
<feature type="domain" description="HTH LytTR-type" evidence="3">
    <location>
        <begin position="140"/>
        <end position="238"/>
    </location>
</feature>
<dbReference type="SMART" id="SM00850">
    <property type="entry name" value="LytTR"/>
    <property type="match status" value="1"/>
</dbReference>
<dbReference type="CDD" id="cd17534">
    <property type="entry name" value="REC_DC-like"/>
    <property type="match status" value="1"/>
</dbReference>
<dbReference type="Pfam" id="PF00072">
    <property type="entry name" value="Response_reg"/>
    <property type="match status" value="1"/>
</dbReference>
<keyword evidence="1" id="KW-0597">Phosphoprotein</keyword>
<dbReference type="InterPro" id="IPR001789">
    <property type="entry name" value="Sig_transdc_resp-reg_receiver"/>
</dbReference>